<feature type="compositionally biased region" description="Basic and acidic residues" evidence="6">
    <location>
        <begin position="102"/>
        <end position="114"/>
    </location>
</feature>
<keyword evidence="4 5" id="KW-0539">Nucleus</keyword>
<dbReference type="PANTHER" id="PTHR14211:SF7">
    <property type="entry name" value="RIBOSOME BIOGENESIS PROTEIN NOP53"/>
    <property type="match status" value="1"/>
</dbReference>
<dbReference type="AlphaFoldDB" id="A0A2S6CAZ4"/>
<feature type="region of interest" description="Disordered" evidence="6">
    <location>
        <begin position="235"/>
        <end position="319"/>
    </location>
</feature>
<feature type="region of interest" description="Disordered" evidence="6">
    <location>
        <begin position="413"/>
        <end position="440"/>
    </location>
</feature>
<feature type="region of interest" description="Disordered" evidence="6">
    <location>
        <begin position="90"/>
        <end position="121"/>
    </location>
</feature>
<comment type="subcellular location">
    <subcellularLocation>
        <location evidence="5">Nucleus</location>
        <location evidence="5">Nucleolus</location>
    </subcellularLocation>
    <subcellularLocation>
        <location evidence="5">Nucleus</location>
        <location evidence="5">Nucleoplasm</location>
    </subcellularLocation>
</comment>
<comment type="similarity">
    <text evidence="1 5">Belongs to the NOP53 family.</text>
</comment>
<feature type="region of interest" description="Disordered" evidence="6">
    <location>
        <begin position="338"/>
        <end position="360"/>
    </location>
</feature>
<sequence>MADDKKTIAPATYSQPSRKGKKAWRKNVDITEVSSGLDNLRTEIIHGGPVKEKDADQLFATDTTGDAEIARKQKSKKLLKVDEILAARNSKVDPLQPGRKRKVEDHAGSGEGGKRIKANGKYVSHKELSRLRNVADGGQIGIMVDDQPSDDLWGAPQPQPEEQYTFLEKKKPKVAPATIKQAPTPLTVSGKAVASVLKPAAGKSYNPLVGDWSALLEKEGAAAVEAEKARLAAEAAQAERERIAEEEAAKAEAAEKDEYATDYESAWESEWDGIQSEGEAEIHVQKQKSRKTPVERNKAKARKEREAKEKWEKKQKIRDAQERRIKEIAKEVAAKERARQQRAVAVVDDSSASDEDEDGLQVRKRRFGQIQVPDAPLEVTLPDELQDSLRRLKPEGSILTDSYRNKIINGKLEPRKKVGQVKQKQTQRTEKWTYKDWQLK</sequence>
<dbReference type="InterPro" id="IPR011687">
    <property type="entry name" value="Nop53/GLTSCR2"/>
</dbReference>
<dbReference type="GO" id="GO:0005730">
    <property type="term" value="C:nucleolus"/>
    <property type="evidence" value="ECO:0007669"/>
    <property type="project" value="UniProtKB-SubCell"/>
</dbReference>
<dbReference type="PANTHER" id="PTHR14211">
    <property type="entry name" value="GLIOMA SUPPRESSOR CANDIDATE REGION GENE 2"/>
    <property type="match status" value="1"/>
</dbReference>
<dbReference type="GO" id="GO:0006364">
    <property type="term" value="P:rRNA processing"/>
    <property type="evidence" value="ECO:0007669"/>
    <property type="project" value="TreeGrafter"/>
</dbReference>
<evidence type="ECO:0000256" key="2">
    <source>
        <dbReference type="ARBA" id="ARBA00018339"/>
    </source>
</evidence>
<evidence type="ECO:0000256" key="3">
    <source>
        <dbReference type="ARBA" id="ARBA00022517"/>
    </source>
</evidence>
<dbReference type="GO" id="GO:0000027">
    <property type="term" value="P:ribosomal large subunit assembly"/>
    <property type="evidence" value="ECO:0007669"/>
    <property type="project" value="UniProtKB-UniRule"/>
</dbReference>
<reference evidence="8" key="1">
    <citation type="journal article" date="2017" name="bioRxiv">
        <title>Conservation of a gene cluster reveals novel cercosporin biosynthetic mechanisms and extends production to the genus Colletotrichum.</title>
        <authorList>
            <person name="de Jonge R."/>
            <person name="Ebert M.K."/>
            <person name="Huitt-Roehl C.R."/>
            <person name="Pal P."/>
            <person name="Suttle J.C."/>
            <person name="Spanner R.E."/>
            <person name="Neubauer J.D."/>
            <person name="Jurick W.M.II."/>
            <person name="Stott K.A."/>
            <person name="Secor G.A."/>
            <person name="Thomma B.P.H.J."/>
            <person name="Van de Peer Y."/>
            <person name="Townsend C.A."/>
            <person name="Bolton M.D."/>
        </authorList>
    </citation>
    <scope>NUCLEOTIDE SEQUENCE [LARGE SCALE GENOMIC DNA]</scope>
    <source>
        <strain evidence="8">CBS538.71</strain>
    </source>
</reference>
<feature type="region of interest" description="Disordered" evidence="6">
    <location>
        <begin position="1"/>
        <end position="24"/>
    </location>
</feature>
<evidence type="ECO:0000256" key="1">
    <source>
        <dbReference type="ARBA" id="ARBA00008838"/>
    </source>
</evidence>
<comment type="caution">
    <text evidence="7">The sequence shown here is derived from an EMBL/GenBank/DDBJ whole genome shotgun (WGS) entry which is preliminary data.</text>
</comment>
<dbReference type="Proteomes" id="UP000237631">
    <property type="component" value="Unassembled WGS sequence"/>
</dbReference>
<dbReference type="GO" id="GO:0005654">
    <property type="term" value="C:nucleoplasm"/>
    <property type="evidence" value="ECO:0007669"/>
    <property type="project" value="UniProtKB-SubCell"/>
</dbReference>
<dbReference type="EMBL" id="PNEN01000504">
    <property type="protein sequence ID" value="PPJ56912.1"/>
    <property type="molecule type" value="Genomic_DNA"/>
</dbReference>
<dbReference type="OrthoDB" id="5072at2759"/>
<dbReference type="PIRSF" id="PIRSF017302">
    <property type="entry name" value="Gltscr2"/>
    <property type="match status" value="1"/>
</dbReference>
<dbReference type="STRING" id="357750.A0A2S6CAZ4"/>
<name>A0A2S6CAZ4_9PEZI</name>
<accession>A0A2S6CAZ4</accession>
<evidence type="ECO:0000256" key="4">
    <source>
        <dbReference type="ARBA" id="ARBA00023242"/>
    </source>
</evidence>
<evidence type="ECO:0000313" key="8">
    <source>
        <dbReference type="Proteomes" id="UP000237631"/>
    </source>
</evidence>
<feature type="compositionally biased region" description="Basic and acidic residues" evidence="6">
    <location>
        <begin position="235"/>
        <end position="259"/>
    </location>
</feature>
<dbReference type="GO" id="GO:0008097">
    <property type="term" value="F:5S rRNA binding"/>
    <property type="evidence" value="ECO:0007669"/>
    <property type="project" value="TreeGrafter"/>
</dbReference>
<proteinExistence type="inferred from homology"/>
<protein>
    <recommendedName>
        <fullName evidence="2 5">Ribosome biogenesis protein NOP53</fullName>
    </recommendedName>
</protein>
<comment type="function">
    <text evidence="5">May play a role in ribosome biogenesis.</text>
</comment>
<evidence type="ECO:0000256" key="5">
    <source>
        <dbReference type="PIRNR" id="PIRNR017302"/>
    </source>
</evidence>
<dbReference type="Pfam" id="PF07767">
    <property type="entry name" value="Nop53"/>
    <property type="match status" value="1"/>
</dbReference>
<keyword evidence="3 5" id="KW-0690">Ribosome biogenesis</keyword>
<evidence type="ECO:0000256" key="6">
    <source>
        <dbReference type="SAM" id="MobiDB-lite"/>
    </source>
</evidence>
<organism evidence="7 8">
    <name type="scientific">Cercospora berteroae</name>
    <dbReference type="NCBI Taxonomy" id="357750"/>
    <lineage>
        <taxon>Eukaryota</taxon>
        <taxon>Fungi</taxon>
        <taxon>Dikarya</taxon>
        <taxon>Ascomycota</taxon>
        <taxon>Pezizomycotina</taxon>
        <taxon>Dothideomycetes</taxon>
        <taxon>Dothideomycetidae</taxon>
        <taxon>Mycosphaerellales</taxon>
        <taxon>Mycosphaerellaceae</taxon>
        <taxon>Cercospora</taxon>
    </lineage>
</organism>
<evidence type="ECO:0000313" key="7">
    <source>
        <dbReference type="EMBL" id="PPJ56912.1"/>
    </source>
</evidence>
<keyword evidence="8" id="KW-1185">Reference proteome</keyword>
<feature type="compositionally biased region" description="Basic and acidic residues" evidence="6">
    <location>
        <begin position="427"/>
        <end position="440"/>
    </location>
</feature>
<feature type="compositionally biased region" description="Basic and acidic residues" evidence="6">
    <location>
        <begin position="292"/>
        <end position="319"/>
    </location>
</feature>
<gene>
    <name evidence="7" type="ORF">CBER1_02250</name>
</gene>